<protein>
    <submittedName>
        <fullName evidence="1">Uncharacterized protein</fullName>
    </submittedName>
</protein>
<dbReference type="EMBL" id="LAZR01059442">
    <property type="protein sequence ID" value="KKK67775.1"/>
    <property type="molecule type" value="Genomic_DNA"/>
</dbReference>
<evidence type="ECO:0000313" key="1">
    <source>
        <dbReference type="EMBL" id="KKK67775.1"/>
    </source>
</evidence>
<reference evidence="1" key="1">
    <citation type="journal article" date="2015" name="Nature">
        <title>Complex archaea that bridge the gap between prokaryotes and eukaryotes.</title>
        <authorList>
            <person name="Spang A."/>
            <person name="Saw J.H."/>
            <person name="Jorgensen S.L."/>
            <person name="Zaremba-Niedzwiedzka K."/>
            <person name="Martijn J."/>
            <person name="Lind A.E."/>
            <person name="van Eijk R."/>
            <person name="Schleper C."/>
            <person name="Guy L."/>
            <person name="Ettema T.J."/>
        </authorList>
    </citation>
    <scope>NUCLEOTIDE SEQUENCE</scope>
</reference>
<gene>
    <name evidence="1" type="ORF">LCGC14_2950710</name>
</gene>
<proteinExistence type="predicted"/>
<organism evidence="1">
    <name type="scientific">marine sediment metagenome</name>
    <dbReference type="NCBI Taxonomy" id="412755"/>
    <lineage>
        <taxon>unclassified sequences</taxon>
        <taxon>metagenomes</taxon>
        <taxon>ecological metagenomes</taxon>
    </lineage>
</organism>
<sequence>ILEEDSASQGLRRRASQLIVALGGTLEQS</sequence>
<feature type="non-terminal residue" evidence="1">
    <location>
        <position position="1"/>
    </location>
</feature>
<comment type="caution">
    <text evidence="1">The sequence shown here is derived from an EMBL/GenBank/DDBJ whole genome shotgun (WGS) entry which is preliminary data.</text>
</comment>
<accession>A0A0F8Y2J3</accession>
<dbReference type="AlphaFoldDB" id="A0A0F8Y2J3"/>
<name>A0A0F8Y2J3_9ZZZZ</name>